<dbReference type="EMBL" id="FWFK01000005">
    <property type="protein sequence ID" value="SLN61660.1"/>
    <property type="molecule type" value="Genomic_DNA"/>
</dbReference>
<gene>
    <name evidence="2" type="ORF">ROJ8625_03148</name>
</gene>
<dbReference type="Pfam" id="PF02469">
    <property type="entry name" value="Fasciclin"/>
    <property type="match status" value="1"/>
</dbReference>
<dbReference type="InterPro" id="IPR050904">
    <property type="entry name" value="Adhesion/Biosynth-related"/>
</dbReference>
<dbReference type="OrthoDB" id="9800666at2"/>
<dbReference type="InterPro" id="IPR036378">
    <property type="entry name" value="FAS1_dom_sf"/>
</dbReference>
<sequence length="162" mass="17044">MDRRTFLSASAAAAFGATPALSWTYGLDLNARLGANAQFLTLCDALIAADLGGLLSQSGPYTVFAPNLAAFDHVGQRELARLMTPALRPTLRRILSYHIVPGEFGAFELIGRRRSLPTLAGPMLPVDGTGGSLRVGTAFVGEAGLSATNGVIHQINRVLRPA</sequence>
<evidence type="ECO:0000313" key="3">
    <source>
        <dbReference type="Proteomes" id="UP000193570"/>
    </source>
</evidence>
<dbReference type="PANTHER" id="PTHR10900">
    <property type="entry name" value="PERIOSTIN-RELATED"/>
    <property type="match status" value="1"/>
</dbReference>
<keyword evidence="3" id="KW-1185">Reference proteome</keyword>
<dbReference type="PROSITE" id="PS50213">
    <property type="entry name" value="FAS1"/>
    <property type="match status" value="1"/>
</dbReference>
<accession>A0A1X6ZWH1</accession>
<dbReference type="Gene3D" id="2.30.180.10">
    <property type="entry name" value="FAS1 domain"/>
    <property type="match status" value="1"/>
</dbReference>
<proteinExistence type="predicted"/>
<feature type="domain" description="FAS1" evidence="1">
    <location>
        <begin position="26"/>
        <end position="159"/>
    </location>
</feature>
<dbReference type="InterPro" id="IPR000782">
    <property type="entry name" value="FAS1_domain"/>
</dbReference>
<dbReference type="PANTHER" id="PTHR10900:SF77">
    <property type="entry name" value="FI19380P1"/>
    <property type="match status" value="1"/>
</dbReference>
<organism evidence="2 3">
    <name type="scientific">Roseivivax jejudonensis</name>
    <dbReference type="NCBI Taxonomy" id="1529041"/>
    <lineage>
        <taxon>Bacteria</taxon>
        <taxon>Pseudomonadati</taxon>
        <taxon>Pseudomonadota</taxon>
        <taxon>Alphaproteobacteria</taxon>
        <taxon>Rhodobacterales</taxon>
        <taxon>Roseobacteraceae</taxon>
        <taxon>Roseivivax</taxon>
    </lineage>
</organism>
<protein>
    <submittedName>
        <fullName evidence="2">Immunogenic protein MPT70</fullName>
    </submittedName>
</protein>
<dbReference type="AlphaFoldDB" id="A0A1X6ZWH1"/>
<evidence type="ECO:0000259" key="1">
    <source>
        <dbReference type="PROSITE" id="PS50213"/>
    </source>
</evidence>
<name>A0A1X6ZWH1_9RHOB</name>
<dbReference type="RefSeq" id="WP_085792799.1">
    <property type="nucleotide sequence ID" value="NZ_FWFK01000005.1"/>
</dbReference>
<reference evidence="2 3" key="1">
    <citation type="submission" date="2017-03" db="EMBL/GenBank/DDBJ databases">
        <authorList>
            <person name="Afonso C.L."/>
            <person name="Miller P.J."/>
            <person name="Scott M.A."/>
            <person name="Spackman E."/>
            <person name="Goraichik I."/>
            <person name="Dimitrov K.M."/>
            <person name="Suarez D.L."/>
            <person name="Swayne D.E."/>
        </authorList>
    </citation>
    <scope>NUCLEOTIDE SEQUENCE [LARGE SCALE GENOMIC DNA]</scope>
    <source>
        <strain evidence="2 3">CECT 8625</strain>
    </source>
</reference>
<dbReference type="SUPFAM" id="SSF82153">
    <property type="entry name" value="FAS1 domain"/>
    <property type="match status" value="1"/>
</dbReference>
<dbReference type="Proteomes" id="UP000193570">
    <property type="component" value="Unassembled WGS sequence"/>
</dbReference>
<dbReference type="SMART" id="SM00554">
    <property type="entry name" value="FAS1"/>
    <property type="match status" value="1"/>
</dbReference>
<evidence type="ECO:0000313" key="2">
    <source>
        <dbReference type="EMBL" id="SLN61660.1"/>
    </source>
</evidence>